<dbReference type="SUPFAM" id="SSF52058">
    <property type="entry name" value="L domain-like"/>
    <property type="match status" value="1"/>
</dbReference>
<dbReference type="AlphaFoldDB" id="D3B2J8"/>
<dbReference type="GeneID" id="31358134"/>
<dbReference type="Proteomes" id="UP000001396">
    <property type="component" value="Unassembled WGS sequence"/>
</dbReference>
<dbReference type="Gene3D" id="1.20.1280.50">
    <property type="match status" value="1"/>
</dbReference>
<dbReference type="RefSeq" id="XP_020435663.1">
    <property type="nucleotide sequence ID" value="XM_020573591.1"/>
</dbReference>
<evidence type="ECO:0000313" key="1">
    <source>
        <dbReference type="EMBL" id="EFA83546.1"/>
    </source>
</evidence>
<dbReference type="InterPro" id="IPR008615">
    <property type="entry name" value="FNIP"/>
</dbReference>
<dbReference type="InParanoid" id="D3B2J8"/>
<evidence type="ECO:0000313" key="2">
    <source>
        <dbReference type="Proteomes" id="UP000001396"/>
    </source>
</evidence>
<organism evidence="1 2">
    <name type="scientific">Heterostelium pallidum (strain ATCC 26659 / Pp 5 / PN500)</name>
    <name type="common">Cellular slime mold</name>
    <name type="synonym">Polysphondylium pallidum</name>
    <dbReference type="NCBI Taxonomy" id="670386"/>
    <lineage>
        <taxon>Eukaryota</taxon>
        <taxon>Amoebozoa</taxon>
        <taxon>Evosea</taxon>
        <taxon>Eumycetozoa</taxon>
        <taxon>Dictyostelia</taxon>
        <taxon>Acytosteliales</taxon>
        <taxon>Acytosteliaceae</taxon>
        <taxon>Heterostelium</taxon>
    </lineage>
</organism>
<dbReference type="FunCoup" id="D3B2J8">
    <property type="interactions" value="164"/>
</dbReference>
<protein>
    <submittedName>
        <fullName evidence="1">Uncharacterized protein</fullName>
    </submittedName>
</protein>
<keyword evidence="2" id="KW-1185">Reference proteome</keyword>
<dbReference type="EMBL" id="ADBJ01000010">
    <property type="protein sequence ID" value="EFA83546.1"/>
    <property type="molecule type" value="Genomic_DNA"/>
</dbReference>
<reference evidence="1 2" key="1">
    <citation type="journal article" date="2011" name="Genome Res.">
        <title>Phylogeny-wide analysis of social amoeba genomes highlights ancient origins for complex intercellular communication.</title>
        <authorList>
            <person name="Heidel A.J."/>
            <person name="Lawal H.M."/>
            <person name="Felder M."/>
            <person name="Schilde C."/>
            <person name="Helps N.R."/>
            <person name="Tunggal B."/>
            <person name="Rivero F."/>
            <person name="John U."/>
            <person name="Schleicher M."/>
            <person name="Eichinger L."/>
            <person name="Platzer M."/>
            <person name="Noegel A.A."/>
            <person name="Schaap P."/>
            <person name="Gloeckner G."/>
        </authorList>
    </citation>
    <scope>NUCLEOTIDE SEQUENCE [LARGE SCALE GENOMIC DNA]</scope>
    <source>
        <strain evidence="2">ATCC 26659 / Pp 5 / PN500</strain>
    </source>
</reference>
<dbReference type="PANTHER" id="PTHR32134:SF92">
    <property type="entry name" value="FNIP REPEAT-CONTAINING PROTEIN"/>
    <property type="match status" value="1"/>
</dbReference>
<sequence length="578" mass="66160">MSQDNKDNENRINKIVQLPFILLGSIVNNINDNIDKICFSLVCKRWYDNRSQFLLFNTKTLRFRAKLTDGNEVISDDENSGSNQSASFNSIYHKSLKIKSDAKLKISSNIGEGNSFNAVTICPTSCEYDFFMTVGKIHIASIVKFQSFLPNITYVNMCEVYMPNNMNVNKHLYEVLWSSPNVTEFHGCQTLKFKLPPTIKVLSFSEYFKEEFTIGCFPPGIEEIILSYQCKIIKPGILPEGLKRLDFGRSYQHPIGVGVIPSSVTHLTNFRFSDIDDNVEDRLPSNLESLHIHSSSLKIYLSGYRFGIVSALWNQQFLKSLTKLTTLSTLDPESYPRSAQKIFDLSELPPSITYLSINSNFKIVSAMPSSIKYLHLYQSKFNNEMFPDTTQYHLEELKSGSVPMNKPNVKVNRFVKLYDEVEKYPSKTTLPTLQTVEDAIKSQTLAHTQYLNVAISDFVGQATIPRAIDILDFSGSVRNVDSIDLVPRTVRTLIINYRLVNPTHIPPNITNIIIQDNEKSCHIRRLDTNYFLMFGWTNFISLMKEDTRHNIIIFHQDKFNEVLSKSRSSKLLLNFSKE</sequence>
<dbReference type="Pfam" id="PF05725">
    <property type="entry name" value="FNIP"/>
    <property type="match status" value="2"/>
</dbReference>
<dbReference type="InterPro" id="IPR051251">
    <property type="entry name" value="STK_FNIP-Repeat"/>
</dbReference>
<dbReference type="PANTHER" id="PTHR32134">
    <property type="entry name" value="FNIP REPEAT-CONTAINING PROTEIN"/>
    <property type="match status" value="1"/>
</dbReference>
<accession>D3B2J8</accession>
<comment type="caution">
    <text evidence="1">The sequence shown here is derived from an EMBL/GenBank/DDBJ whole genome shotgun (WGS) entry which is preliminary data.</text>
</comment>
<name>D3B2J8_HETP5</name>
<proteinExistence type="predicted"/>
<gene>
    <name evidence="1" type="ORF">PPL_02611</name>
</gene>